<feature type="transmembrane region" description="Helical" evidence="7">
    <location>
        <begin position="12"/>
        <end position="35"/>
    </location>
</feature>
<feature type="transmembrane region" description="Helical" evidence="7">
    <location>
        <begin position="148"/>
        <end position="169"/>
    </location>
</feature>
<dbReference type="PANTHER" id="PTHR42770:SF13">
    <property type="entry name" value="L-METHIONINE_BRANCHED-CHAIN AMINO ACID EXPORTER YJEH"/>
    <property type="match status" value="1"/>
</dbReference>
<feature type="compositionally biased region" description="Basic residues" evidence="6">
    <location>
        <begin position="459"/>
        <end position="476"/>
    </location>
</feature>
<feature type="transmembrane region" description="Helical" evidence="7">
    <location>
        <begin position="181"/>
        <end position="199"/>
    </location>
</feature>
<evidence type="ECO:0000313" key="9">
    <source>
        <dbReference type="Proteomes" id="UP001500620"/>
    </source>
</evidence>
<dbReference type="PANTHER" id="PTHR42770">
    <property type="entry name" value="AMINO ACID TRANSPORTER-RELATED"/>
    <property type="match status" value="1"/>
</dbReference>
<comment type="caution">
    <text evidence="8">The sequence shown here is derived from an EMBL/GenBank/DDBJ whole genome shotgun (WGS) entry which is preliminary data.</text>
</comment>
<evidence type="ECO:0000313" key="8">
    <source>
        <dbReference type="EMBL" id="GAA4259812.1"/>
    </source>
</evidence>
<protein>
    <submittedName>
        <fullName evidence="8">Amino acid permease</fullName>
    </submittedName>
</protein>
<evidence type="ECO:0000256" key="7">
    <source>
        <dbReference type="SAM" id="Phobius"/>
    </source>
</evidence>
<evidence type="ECO:0000256" key="1">
    <source>
        <dbReference type="ARBA" id="ARBA00004651"/>
    </source>
</evidence>
<gene>
    <name evidence="8" type="ORF">GCM10022255_085980</name>
</gene>
<accession>A0ABP8DMN4</accession>
<feature type="transmembrane region" description="Helical" evidence="7">
    <location>
        <begin position="342"/>
        <end position="364"/>
    </location>
</feature>
<evidence type="ECO:0000256" key="3">
    <source>
        <dbReference type="ARBA" id="ARBA00022692"/>
    </source>
</evidence>
<keyword evidence="9" id="KW-1185">Reference proteome</keyword>
<feature type="transmembrane region" description="Helical" evidence="7">
    <location>
        <begin position="111"/>
        <end position="136"/>
    </location>
</feature>
<dbReference type="InterPro" id="IPR050367">
    <property type="entry name" value="APC_superfamily"/>
</dbReference>
<keyword evidence="4 7" id="KW-1133">Transmembrane helix</keyword>
<comment type="subcellular location">
    <subcellularLocation>
        <location evidence="1">Cell membrane</location>
        <topology evidence="1">Multi-pass membrane protein</topology>
    </subcellularLocation>
</comment>
<sequence length="476" mass="47720">MSARQRIGLAPAVALYTGALLGPGVLVLPGIAAAQAGPASVLAWAALVVLGIPVAATFTALAVRYPSSGGIAATAERAFGPDARTIVGWWFYAAVPFAAAAAALLGGQYVAAALGAGSGVAHVVTAAILALVIAANTAGVQVSGRVQLALIGILLTLLAVGLATAAGHLHPVNFTPFNPHGYAAVARATAVLFVGVAGWEACATLTDAVHRPRRTLPRVTAATLVVIGTVYLGLAVATIGTLGPAAAQTGVPLYAVVHTALGPATPPVVAAIALLLTVGAANTYLAGAARSGATLAAAGDLPAWLAHQPRGIARRSLAVQAAAAVAMTAAAMHWHIEPGHLMRLVTVLLAAVALAGMTAGALLLPTGWHTAAALTGTAVTAAVLGTAGPNLLIPVTIAGAALLWRAAGHQPAPAPLAATSAPSLTVRRPRMSLPTAVPRTAAGSTVTRPRQRPDAPAPVRRKRRRRRRKRAARQRR</sequence>
<dbReference type="EMBL" id="BAABAT010000037">
    <property type="protein sequence ID" value="GAA4259812.1"/>
    <property type="molecule type" value="Genomic_DNA"/>
</dbReference>
<dbReference type="Pfam" id="PF13520">
    <property type="entry name" value="AA_permease_2"/>
    <property type="match status" value="1"/>
</dbReference>
<keyword evidence="3 7" id="KW-0812">Transmembrane</keyword>
<evidence type="ECO:0000256" key="5">
    <source>
        <dbReference type="ARBA" id="ARBA00023136"/>
    </source>
</evidence>
<evidence type="ECO:0000256" key="2">
    <source>
        <dbReference type="ARBA" id="ARBA00022475"/>
    </source>
</evidence>
<dbReference type="Gene3D" id="1.20.1740.10">
    <property type="entry name" value="Amino acid/polyamine transporter I"/>
    <property type="match status" value="1"/>
</dbReference>
<keyword evidence="2" id="KW-1003">Cell membrane</keyword>
<evidence type="ECO:0000256" key="6">
    <source>
        <dbReference type="SAM" id="MobiDB-lite"/>
    </source>
</evidence>
<organism evidence="8 9">
    <name type="scientific">Dactylosporangium darangshiense</name>
    <dbReference type="NCBI Taxonomy" id="579108"/>
    <lineage>
        <taxon>Bacteria</taxon>
        <taxon>Bacillati</taxon>
        <taxon>Actinomycetota</taxon>
        <taxon>Actinomycetes</taxon>
        <taxon>Micromonosporales</taxon>
        <taxon>Micromonosporaceae</taxon>
        <taxon>Dactylosporangium</taxon>
    </lineage>
</organism>
<proteinExistence type="predicted"/>
<feature type="transmembrane region" description="Helical" evidence="7">
    <location>
        <begin position="86"/>
        <end position="105"/>
    </location>
</feature>
<name>A0ABP8DMN4_9ACTN</name>
<keyword evidence="5 7" id="KW-0472">Membrane</keyword>
<reference evidence="9" key="1">
    <citation type="journal article" date="2019" name="Int. J. Syst. Evol. Microbiol.">
        <title>The Global Catalogue of Microorganisms (GCM) 10K type strain sequencing project: providing services to taxonomists for standard genome sequencing and annotation.</title>
        <authorList>
            <consortium name="The Broad Institute Genomics Platform"/>
            <consortium name="The Broad Institute Genome Sequencing Center for Infectious Disease"/>
            <person name="Wu L."/>
            <person name="Ma J."/>
        </authorList>
    </citation>
    <scope>NUCLEOTIDE SEQUENCE [LARGE SCALE GENOMIC DNA]</scope>
    <source>
        <strain evidence="9">JCM 17441</strain>
    </source>
</reference>
<dbReference type="Proteomes" id="UP001500620">
    <property type="component" value="Unassembled WGS sequence"/>
</dbReference>
<feature type="region of interest" description="Disordered" evidence="6">
    <location>
        <begin position="419"/>
        <end position="476"/>
    </location>
</feature>
<feature type="transmembrane region" description="Helical" evidence="7">
    <location>
        <begin position="267"/>
        <end position="285"/>
    </location>
</feature>
<evidence type="ECO:0000256" key="4">
    <source>
        <dbReference type="ARBA" id="ARBA00022989"/>
    </source>
</evidence>
<feature type="transmembrane region" description="Helical" evidence="7">
    <location>
        <begin position="219"/>
        <end position="247"/>
    </location>
</feature>
<feature type="transmembrane region" description="Helical" evidence="7">
    <location>
        <begin position="41"/>
        <end position="65"/>
    </location>
</feature>
<dbReference type="InterPro" id="IPR002293">
    <property type="entry name" value="AA/rel_permease1"/>
</dbReference>